<dbReference type="RefSeq" id="WP_207354929.1">
    <property type="nucleotide sequence ID" value="NZ_CP071503.1"/>
</dbReference>
<proteinExistence type="predicted"/>
<dbReference type="EMBL" id="CP071503">
    <property type="protein sequence ID" value="QSX33718.1"/>
    <property type="molecule type" value="Genomic_DNA"/>
</dbReference>
<dbReference type="SUPFAM" id="SSF160272">
    <property type="entry name" value="Shew3726-like"/>
    <property type="match status" value="1"/>
</dbReference>
<gene>
    <name evidence="1" type="ORF">JYB87_00145</name>
</gene>
<dbReference type="Pfam" id="PF07369">
    <property type="entry name" value="DUF1488"/>
    <property type="match status" value="1"/>
</dbReference>
<sequence length="86" mass="9813">MNQQLIFNDDAMLDSARQAIVCSVMDGGMKLRCVVSLEYLSRLNGSPVPLNQLLDCFEQYRFDIEDEIEAMLAKEQFNQAGELELH</sequence>
<evidence type="ECO:0000313" key="2">
    <source>
        <dbReference type="Proteomes" id="UP000662770"/>
    </source>
</evidence>
<organism evidence="1 2">
    <name type="scientific">Shewanella avicenniae</name>
    <dbReference type="NCBI Taxonomy" id="2814294"/>
    <lineage>
        <taxon>Bacteria</taxon>
        <taxon>Pseudomonadati</taxon>
        <taxon>Pseudomonadota</taxon>
        <taxon>Gammaproteobacteria</taxon>
        <taxon>Alteromonadales</taxon>
        <taxon>Shewanellaceae</taxon>
        <taxon>Shewanella</taxon>
    </lineage>
</organism>
<dbReference type="Proteomes" id="UP000662770">
    <property type="component" value="Chromosome"/>
</dbReference>
<dbReference type="InterPro" id="IPR009962">
    <property type="entry name" value="DUF1488"/>
</dbReference>
<accession>A0ABX7QS57</accession>
<evidence type="ECO:0000313" key="1">
    <source>
        <dbReference type="EMBL" id="QSX33718.1"/>
    </source>
</evidence>
<keyword evidence="2" id="KW-1185">Reference proteome</keyword>
<protein>
    <submittedName>
        <fullName evidence="1">DUF1488 domain-containing protein</fullName>
    </submittedName>
</protein>
<dbReference type="Gene3D" id="3.30.160.140">
    <property type="entry name" value="Shew3726-like"/>
    <property type="match status" value="1"/>
</dbReference>
<dbReference type="InterPro" id="IPR036692">
    <property type="entry name" value="Shew3726-like_sf"/>
</dbReference>
<reference evidence="1 2" key="1">
    <citation type="submission" date="2021-03" db="EMBL/GenBank/DDBJ databases">
        <title>Novel species identification of genus Shewanella.</title>
        <authorList>
            <person name="Liu G."/>
            <person name="Zhang Q."/>
        </authorList>
    </citation>
    <scope>NUCLEOTIDE SEQUENCE [LARGE SCALE GENOMIC DNA]</scope>
    <source>
        <strain evidence="1 2">FJAT-51800</strain>
    </source>
</reference>
<name>A0ABX7QS57_9GAMM</name>